<organism evidence="3 4">
    <name type="scientific">Streptomyces alboflavus</name>
    <dbReference type="NCBI Taxonomy" id="67267"/>
    <lineage>
        <taxon>Bacteria</taxon>
        <taxon>Bacillati</taxon>
        <taxon>Actinomycetota</taxon>
        <taxon>Actinomycetes</taxon>
        <taxon>Kitasatosporales</taxon>
        <taxon>Streptomycetaceae</taxon>
        <taxon>Streptomyces</taxon>
    </lineage>
</organism>
<dbReference type="Pfam" id="PF01965">
    <property type="entry name" value="DJ-1_PfpI"/>
    <property type="match status" value="1"/>
</dbReference>
<reference evidence="3 4" key="1">
    <citation type="submission" date="2017-05" db="EMBL/GenBank/DDBJ databases">
        <title>Streptomyces alboflavus Genome sequencing and assembly.</title>
        <authorList>
            <person name="Wang Y."/>
            <person name="Du B."/>
            <person name="Ding Y."/>
            <person name="Liu H."/>
            <person name="Hou Q."/>
            <person name="Liu K."/>
            <person name="Wang C."/>
            <person name="Yao L."/>
        </authorList>
    </citation>
    <scope>NUCLEOTIDE SEQUENCE [LARGE SCALE GENOMIC DNA]</scope>
    <source>
        <strain evidence="3 4">MDJK44</strain>
    </source>
</reference>
<dbReference type="eggNOG" id="COG0693">
    <property type="taxonomic scope" value="Bacteria"/>
</dbReference>
<dbReference type="STRING" id="67267.GCA_000716675_02456"/>
<dbReference type="SUPFAM" id="SSF52317">
    <property type="entry name" value="Class I glutamine amidotransferase-like"/>
    <property type="match status" value="1"/>
</dbReference>
<dbReference type="GO" id="GO:0006355">
    <property type="term" value="P:regulation of DNA-templated transcription"/>
    <property type="evidence" value="ECO:0007669"/>
    <property type="project" value="TreeGrafter"/>
</dbReference>
<gene>
    <name evidence="3" type="ORF">SMD44_03069</name>
</gene>
<keyword evidence="1" id="KW-0812">Transmembrane</keyword>
<feature type="transmembrane region" description="Helical" evidence="1">
    <location>
        <begin position="98"/>
        <end position="117"/>
    </location>
</feature>
<dbReference type="InterPro" id="IPR052158">
    <property type="entry name" value="INH-QAR"/>
</dbReference>
<dbReference type="OrthoDB" id="4265717at2"/>
<evidence type="ECO:0000313" key="3">
    <source>
        <dbReference type="EMBL" id="ARX83646.1"/>
    </source>
</evidence>
<dbReference type="Gene3D" id="3.40.50.880">
    <property type="match status" value="1"/>
</dbReference>
<evidence type="ECO:0000313" key="4">
    <source>
        <dbReference type="Proteomes" id="UP000195880"/>
    </source>
</evidence>
<keyword evidence="1" id="KW-0472">Membrane</keyword>
<keyword evidence="4" id="KW-1185">Reference proteome</keyword>
<name>A0A1Z1WB15_9ACTN</name>
<sequence>MSDEQRPLNIAILACPGFMPVDVIAFHWALSAQPRTTVHLVGKTLDEIAGHPHFPTRATTTFEDCPADLDVLYTGAVPVEVLDDAETLAFLADRGSRATWVAGVCAGSLLLGAAGLLRGYRATSNFHMYDLLPYYGATLVPTNHVVEDGNRLTAGPATGSHEIALRVVQDLRGVEAARLTELTMEYAPTPPFGVGTPELAGPELTRAAIAATAADVGPFLDASKRAAERLGVLVRPA</sequence>
<dbReference type="EMBL" id="CP021748">
    <property type="protein sequence ID" value="ARX83646.1"/>
    <property type="molecule type" value="Genomic_DNA"/>
</dbReference>
<evidence type="ECO:0000256" key="1">
    <source>
        <dbReference type="SAM" id="Phobius"/>
    </source>
</evidence>
<dbReference type="AlphaFoldDB" id="A0A1Z1WB15"/>
<accession>A0A1Z1WB15</accession>
<dbReference type="InterPro" id="IPR002818">
    <property type="entry name" value="DJ-1/PfpI"/>
</dbReference>
<evidence type="ECO:0000259" key="2">
    <source>
        <dbReference type="Pfam" id="PF01965"/>
    </source>
</evidence>
<protein>
    <recommendedName>
        <fullName evidence="2">DJ-1/PfpI domain-containing protein</fullName>
    </recommendedName>
</protein>
<dbReference type="PANTHER" id="PTHR43130">
    <property type="entry name" value="ARAC-FAMILY TRANSCRIPTIONAL REGULATOR"/>
    <property type="match status" value="1"/>
</dbReference>
<dbReference type="PANTHER" id="PTHR43130:SF2">
    <property type="entry name" value="DJ-1_PFPI DOMAIN-CONTAINING PROTEIN"/>
    <property type="match status" value="1"/>
</dbReference>
<dbReference type="Proteomes" id="UP000195880">
    <property type="component" value="Chromosome"/>
</dbReference>
<dbReference type="RefSeq" id="WP_087884205.1">
    <property type="nucleotide sequence ID" value="NZ_CP021748.1"/>
</dbReference>
<keyword evidence="1" id="KW-1133">Transmembrane helix</keyword>
<proteinExistence type="predicted"/>
<feature type="domain" description="DJ-1/PfpI" evidence="2">
    <location>
        <begin position="10"/>
        <end position="169"/>
    </location>
</feature>
<dbReference type="InterPro" id="IPR029062">
    <property type="entry name" value="Class_I_gatase-like"/>
</dbReference>
<dbReference type="KEGG" id="salf:SMD44_03069"/>
<feature type="transmembrane region" description="Helical" evidence="1">
    <location>
        <begin position="7"/>
        <end position="30"/>
    </location>
</feature>